<organism evidence="1 2">
    <name type="scientific">Photorhabdus namnaonensis</name>
    <dbReference type="NCBI Taxonomy" id="1851568"/>
    <lineage>
        <taxon>Bacteria</taxon>
        <taxon>Pseudomonadati</taxon>
        <taxon>Pseudomonadota</taxon>
        <taxon>Gammaproteobacteria</taxon>
        <taxon>Enterobacterales</taxon>
        <taxon>Morganellaceae</taxon>
        <taxon>Photorhabdus</taxon>
    </lineage>
</organism>
<dbReference type="PIRSF" id="PIRSF018634">
    <property type="entry name" value="UCP018634"/>
    <property type="match status" value="1"/>
</dbReference>
<accession>A0A1B8YIV0</accession>
<dbReference type="Pfam" id="PF06296">
    <property type="entry name" value="RelE"/>
    <property type="match status" value="1"/>
</dbReference>
<reference evidence="2" key="1">
    <citation type="submission" date="2015-11" db="EMBL/GenBank/DDBJ databases">
        <authorList>
            <person name="Tobias N.J."/>
            <person name="Mishra B."/>
            <person name="Gupta D.K."/>
            <person name="Thines M."/>
            <person name="Stinear T.P."/>
            <person name="Bode H.B."/>
        </authorList>
    </citation>
    <scope>NUCLEOTIDE SEQUENCE [LARGE SCALE GENOMIC DNA]</scope>
    <source>
        <strain evidence="2">PB45.5</strain>
    </source>
</reference>
<gene>
    <name evidence="1" type="ORF">Phpb_01939</name>
</gene>
<dbReference type="InterPro" id="IPR009387">
    <property type="entry name" value="HigB-2"/>
</dbReference>
<dbReference type="Proteomes" id="UP000092665">
    <property type="component" value="Unassembled WGS sequence"/>
</dbReference>
<proteinExistence type="predicted"/>
<keyword evidence="2" id="KW-1185">Reference proteome</keyword>
<sequence>MAIYLTKLFNKKAKKLKITTDTLLKAASEVMNGVFEADLGGGVIKKRVPLKGTGKSGGTRTIIFFKSGTNLFFFDGWSKSEVSGKRAKEIEDDDLEGYKDVATELLKYDDKKIKKMLELKLLVEVKDEH</sequence>
<comment type="caution">
    <text evidence="1">The sequence shown here is derived from an EMBL/GenBank/DDBJ whole genome shotgun (WGS) entry which is preliminary data.</text>
</comment>
<dbReference type="PATRIC" id="fig|29488.15.peg.2120"/>
<evidence type="ECO:0008006" key="3">
    <source>
        <dbReference type="Google" id="ProtNLM"/>
    </source>
</evidence>
<evidence type="ECO:0000313" key="2">
    <source>
        <dbReference type="Proteomes" id="UP000092665"/>
    </source>
</evidence>
<dbReference type="EMBL" id="LOIC01000053">
    <property type="protein sequence ID" value="OCA55026.1"/>
    <property type="molecule type" value="Genomic_DNA"/>
</dbReference>
<dbReference type="RefSeq" id="WP_065390144.1">
    <property type="nucleotide sequence ID" value="NZ_CAWMQN010000053.1"/>
</dbReference>
<evidence type="ECO:0000313" key="1">
    <source>
        <dbReference type="EMBL" id="OCA55026.1"/>
    </source>
</evidence>
<protein>
    <recommendedName>
        <fullName evidence="3">Toxin HigB-2</fullName>
    </recommendedName>
</protein>
<name>A0A1B8YIV0_9GAMM</name>
<dbReference type="AlphaFoldDB" id="A0A1B8YIV0"/>